<name>A0ACC1IFL1_9FUNG</name>
<evidence type="ECO:0000313" key="1">
    <source>
        <dbReference type="EMBL" id="KAJ1893216.1"/>
    </source>
</evidence>
<proteinExistence type="predicted"/>
<gene>
    <name evidence="1" type="ORF">LPJ66_005889</name>
</gene>
<organism evidence="1 2">
    <name type="scientific">Kickxella alabastrina</name>
    <dbReference type="NCBI Taxonomy" id="61397"/>
    <lineage>
        <taxon>Eukaryota</taxon>
        <taxon>Fungi</taxon>
        <taxon>Fungi incertae sedis</taxon>
        <taxon>Zoopagomycota</taxon>
        <taxon>Kickxellomycotina</taxon>
        <taxon>Kickxellomycetes</taxon>
        <taxon>Kickxellales</taxon>
        <taxon>Kickxellaceae</taxon>
        <taxon>Kickxella</taxon>
    </lineage>
</organism>
<feature type="non-terminal residue" evidence="1">
    <location>
        <position position="388"/>
    </location>
</feature>
<comment type="caution">
    <text evidence="1">The sequence shown here is derived from an EMBL/GenBank/DDBJ whole genome shotgun (WGS) entry which is preliminary data.</text>
</comment>
<keyword evidence="2" id="KW-1185">Reference proteome</keyword>
<evidence type="ECO:0000313" key="2">
    <source>
        <dbReference type="Proteomes" id="UP001150581"/>
    </source>
</evidence>
<accession>A0ACC1IFL1</accession>
<reference evidence="1" key="1">
    <citation type="submission" date="2022-07" db="EMBL/GenBank/DDBJ databases">
        <title>Phylogenomic reconstructions and comparative analyses of Kickxellomycotina fungi.</title>
        <authorList>
            <person name="Reynolds N.K."/>
            <person name="Stajich J.E."/>
            <person name="Barry K."/>
            <person name="Grigoriev I.V."/>
            <person name="Crous P."/>
            <person name="Smith M.E."/>
        </authorList>
    </citation>
    <scope>NUCLEOTIDE SEQUENCE</scope>
    <source>
        <strain evidence="1">Benny 63K</strain>
    </source>
</reference>
<dbReference type="EMBL" id="JANBPG010000867">
    <property type="protein sequence ID" value="KAJ1893216.1"/>
    <property type="molecule type" value="Genomic_DNA"/>
</dbReference>
<sequence length="388" mass="42546">MSPKQPQKQTTDGFKVPSLPATTKALPAAPPLPYTPPSNAIRPTHDYIVEVIKDGALLESHKLSMTQTHFTFGRLPTCDFSMDHVSISRYHAVLQFTADEVVICDLGSSHGTFVNKQRVDKHEPRRVEVGDQIRFGASSRVWVFGGGPQLPEPRETVTNAKPSNSQKATPFNDPVKSLKAFLAEYDNTYDPKIISGAGSLGDNLNTKYTVRIELPFNDEFGNPLIMTSTGSTRSLAERQACTSALEELASQGILNTHCTKLQSQTQVMEDSDEDCYDLTQSAAKSGGVVETFESLVEKLKRVDEDMVQVQQKLDIAPDGDGCVAAEEVDELDAYMNALASGEQKKDRNALERSIIELAGQKERLVLLLRIVAPDASMPMPKPKPNIAE</sequence>
<dbReference type="Proteomes" id="UP001150581">
    <property type="component" value="Unassembled WGS sequence"/>
</dbReference>
<protein>
    <submittedName>
        <fullName evidence="1">Uncharacterized protein</fullName>
    </submittedName>
</protein>